<dbReference type="OMA" id="FYRQLIH"/>
<sequence>MSVHSYHSNNSQPHQQQQQNENINTDYYNINTSSCNNSISNNNNNNKYFDEVNYDSTLGAYSNEDLYKDCERMIQQQYGLKPSSPFRDLKFHLIQEIFSSITKYIHQQVENFKSVSINNIGRFSFITSHLNTGNNGIIESKKLVFVMSESFIRDFNLKICKSYRKFVDNSIPTMEVNYFLIAQQCCTRKEIVMLAIRMFRNRLGEIMSTGKKVLIEFTSIGQLKCDKRIVSDFDFIDKFRKPLNSKQQNKHETMKKKFNRIMSREDLKLLNKMRIEHQQQEYTAQPPQTSRSMIYSTRSSVSGGSIRNPFTIIHDMKTTNNRPLSSSASSIRSYHSTSRISNQQLQQQQQQFARGNGVNAVRNLQNHQPNTLNYEPHPPSIPRPPPTSSLSSQRLTRETLDTFNRQQPPQQQNQTVLPSDFVESQFSPSTNYGPYDNGFRQPNPTAAKNVMNMAVKRFEKELESSRRNQQKELDDFYRQLIHNVCASEELRRKQREEASNIQNTLLNQMQHTGAKRQIEDHEYCNFFLDERDENLNANKNALLMGFKKSKNNERNAVSKSLPSIPSLQAMKPIQKIMLNENNPIEKGLRIPDKHELFDYYNEFN</sequence>
<dbReference type="VEuPathDB" id="AmoebaDB:NAEGRDRAFT_67732"/>
<feature type="compositionally biased region" description="Low complexity" evidence="1">
    <location>
        <begin position="325"/>
        <end position="351"/>
    </location>
</feature>
<evidence type="ECO:0000256" key="1">
    <source>
        <dbReference type="SAM" id="MobiDB-lite"/>
    </source>
</evidence>
<evidence type="ECO:0000259" key="2">
    <source>
        <dbReference type="Pfam" id="PF14908"/>
    </source>
</evidence>
<dbReference type="RefSeq" id="XP_002677155.1">
    <property type="nucleotide sequence ID" value="XM_002677109.1"/>
</dbReference>
<dbReference type="InterPro" id="IPR026295">
    <property type="entry name" value="CCD81"/>
</dbReference>
<accession>D2VFT1</accession>
<dbReference type="GeneID" id="8850157"/>
<name>D2VFT1_NAEGR</name>
<feature type="region of interest" description="Disordered" evidence="1">
    <location>
        <begin position="368"/>
        <end position="434"/>
    </location>
</feature>
<organism evidence="5">
    <name type="scientific">Naegleria gruberi</name>
    <name type="common">Amoeba</name>
    <dbReference type="NCBI Taxonomy" id="5762"/>
    <lineage>
        <taxon>Eukaryota</taxon>
        <taxon>Discoba</taxon>
        <taxon>Heterolobosea</taxon>
        <taxon>Tetramitia</taxon>
        <taxon>Eutetramitia</taxon>
        <taxon>Vahlkampfiidae</taxon>
        <taxon>Naegleria</taxon>
    </lineage>
</organism>
<evidence type="ECO:0000313" key="4">
    <source>
        <dbReference type="EMBL" id="EFC44411.1"/>
    </source>
</evidence>
<feature type="compositionally biased region" description="Polar residues" evidence="1">
    <location>
        <begin position="422"/>
        <end position="432"/>
    </location>
</feature>
<dbReference type="Proteomes" id="UP000006671">
    <property type="component" value="Unassembled WGS sequence"/>
</dbReference>
<dbReference type="EMBL" id="GG738868">
    <property type="protein sequence ID" value="EFC44411.1"/>
    <property type="molecule type" value="Genomic_DNA"/>
</dbReference>
<protein>
    <submittedName>
        <fullName evidence="4">Predicted protein</fullName>
    </submittedName>
</protein>
<dbReference type="OrthoDB" id="552140at2759"/>
<dbReference type="KEGG" id="ngr:NAEGRDRAFT_67732"/>
<dbReference type="PANTHER" id="PTHR14362">
    <property type="entry name" value="COILED-COIL DOMAIN-CONTAINING PROTEIN 81"/>
    <property type="match status" value="1"/>
</dbReference>
<reference evidence="4 5" key="1">
    <citation type="journal article" date="2010" name="Cell">
        <title>The genome of Naegleria gruberi illuminates early eukaryotic versatility.</title>
        <authorList>
            <person name="Fritz-Laylin L.K."/>
            <person name="Prochnik S.E."/>
            <person name="Ginger M.L."/>
            <person name="Dacks J.B."/>
            <person name="Carpenter M.L."/>
            <person name="Field M.C."/>
            <person name="Kuo A."/>
            <person name="Paredez A."/>
            <person name="Chapman J."/>
            <person name="Pham J."/>
            <person name="Shu S."/>
            <person name="Neupane R."/>
            <person name="Cipriano M."/>
            <person name="Mancuso J."/>
            <person name="Tu H."/>
            <person name="Salamov A."/>
            <person name="Lindquist E."/>
            <person name="Shapiro H."/>
            <person name="Lucas S."/>
            <person name="Grigoriev I.V."/>
            <person name="Cande W.Z."/>
            <person name="Fulton C."/>
            <person name="Rokhsar D.S."/>
            <person name="Dawson S.C."/>
        </authorList>
    </citation>
    <scope>NUCLEOTIDE SEQUENCE [LARGE SCALE GENOMIC DNA]</scope>
    <source>
        <strain evidence="4 5">NEG-M</strain>
    </source>
</reference>
<dbReference type="PANTHER" id="PTHR14362:SF2">
    <property type="entry name" value="COILED-COIL DOMAIN-CONTAINING PROTEIN 81"/>
    <property type="match status" value="1"/>
</dbReference>
<gene>
    <name evidence="4" type="ORF">NAEGRDRAFT_67732</name>
</gene>
<dbReference type="Pfam" id="PF14908">
    <property type="entry name" value="HU-CCDC81_euk_1"/>
    <property type="match status" value="1"/>
</dbReference>
<feature type="domain" description="CCDC81 HU" evidence="3">
    <location>
        <begin position="172"/>
        <end position="246"/>
    </location>
</feature>
<dbReference type="Pfam" id="PF18289">
    <property type="entry name" value="HU-CCDC81_euk_2"/>
    <property type="match status" value="1"/>
</dbReference>
<dbReference type="GO" id="GO:0005815">
    <property type="term" value="C:microtubule organizing center"/>
    <property type="evidence" value="ECO:0007669"/>
    <property type="project" value="TreeGrafter"/>
</dbReference>
<dbReference type="InParanoid" id="D2VFT1"/>
<dbReference type="AlphaFoldDB" id="D2VFT1"/>
<feature type="region of interest" description="Disordered" evidence="1">
    <location>
        <begin position="316"/>
        <end position="354"/>
    </location>
</feature>
<feature type="domain" description="CCDC81 HU" evidence="2">
    <location>
        <begin position="91"/>
        <end position="158"/>
    </location>
</feature>
<proteinExistence type="predicted"/>
<keyword evidence="5" id="KW-1185">Reference proteome</keyword>
<dbReference type="InterPro" id="IPR040673">
    <property type="entry name" value="CCDC81_HU_dom_2"/>
</dbReference>
<feature type="compositionally biased region" description="Pro residues" evidence="1">
    <location>
        <begin position="376"/>
        <end position="387"/>
    </location>
</feature>
<evidence type="ECO:0000313" key="5">
    <source>
        <dbReference type="Proteomes" id="UP000006671"/>
    </source>
</evidence>
<dbReference type="InterPro" id="IPR028034">
    <property type="entry name" value="HU-CCDC81"/>
</dbReference>
<evidence type="ECO:0000259" key="3">
    <source>
        <dbReference type="Pfam" id="PF18289"/>
    </source>
</evidence>